<dbReference type="RefSeq" id="WP_346761258.1">
    <property type="nucleotide sequence ID" value="NZ_JAUJEB010000007.1"/>
</dbReference>
<keyword evidence="1" id="KW-1133">Transmembrane helix</keyword>
<comment type="caution">
    <text evidence="2">The sequence shown here is derived from an EMBL/GenBank/DDBJ whole genome shotgun (WGS) entry which is preliminary data.</text>
</comment>
<dbReference type="EMBL" id="JAUJEB010000007">
    <property type="protein sequence ID" value="MDN5215923.1"/>
    <property type="molecule type" value="Genomic_DNA"/>
</dbReference>
<gene>
    <name evidence="2" type="ORF">QQ020_27850</name>
</gene>
<keyword evidence="1" id="KW-0812">Transmembrane</keyword>
<accession>A0ABT8LDR9</accession>
<feature type="transmembrane region" description="Helical" evidence="1">
    <location>
        <begin position="46"/>
        <end position="69"/>
    </location>
</feature>
<organism evidence="2 3">
    <name type="scientific">Agaribacillus aureus</name>
    <dbReference type="NCBI Taxonomy" id="3051825"/>
    <lineage>
        <taxon>Bacteria</taxon>
        <taxon>Pseudomonadati</taxon>
        <taxon>Bacteroidota</taxon>
        <taxon>Cytophagia</taxon>
        <taxon>Cytophagales</taxon>
        <taxon>Splendidivirgaceae</taxon>
        <taxon>Agaribacillus</taxon>
    </lineage>
</organism>
<feature type="transmembrane region" description="Helical" evidence="1">
    <location>
        <begin position="99"/>
        <end position="115"/>
    </location>
</feature>
<sequence>MLRFAFIFIVFVHGLIHLLGFAKEWNLMPLSQLSGKTLLPLNENLSKFFGTLWLLSFLALVAAGLAFLWKKEWWTHLALISIIISQLLIVLYWPDAKVGTIANVIILVAIILSFTHRQFERETKYEVQNLLADGTESERSVITMDMLETLPGPVQKWLKNAGVIGKNHIRQIYLEQNGKIRSKEGSAWLPVVARQFFTTEVPGFIWNVEGKQGSIFKVVGRDKYRHGKGHMLIKMFSMIPIVSEEGKEVNQGAMLRYLAETVWFPTMALSQYISWEGIDANSARATFIYRDLSVSGVFVFDDEGNVSAFKAQRYYYREKDEYSLESWSVSMSNYQQPAGIRIPMAGTVSWKLETGEFIYYQMEITDIEYDEPLSAVR</sequence>
<reference evidence="2" key="1">
    <citation type="submission" date="2023-06" db="EMBL/GenBank/DDBJ databases">
        <title>Genomic of Agaribacillus aureum.</title>
        <authorList>
            <person name="Wang G."/>
        </authorList>
    </citation>
    <scope>NUCLEOTIDE SEQUENCE</scope>
    <source>
        <strain evidence="2">BMA12</strain>
    </source>
</reference>
<dbReference type="InterPro" id="IPR054213">
    <property type="entry name" value="DUF6920"/>
</dbReference>
<evidence type="ECO:0000313" key="3">
    <source>
        <dbReference type="Proteomes" id="UP001172083"/>
    </source>
</evidence>
<evidence type="ECO:0000256" key="1">
    <source>
        <dbReference type="SAM" id="Phobius"/>
    </source>
</evidence>
<dbReference type="Proteomes" id="UP001172083">
    <property type="component" value="Unassembled WGS sequence"/>
</dbReference>
<dbReference type="Pfam" id="PF21900">
    <property type="entry name" value="DUF6920"/>
    <property type="match status" value="1"/>
</dbReference>
<proteinExistence type="predicted"/>
<protein>
    <submittedName>
        <fullName evidence="2">Uncharacterized protein</fullName>
    </submittedName>
</protein>
<feature type="transmembrane region" description="Helical" evidence="1">
    <location>
        <begin position="76"/>
        <end position="93"/>
    </location>
</feature>
<keyword evidence="1" id="KW-0472">Membrane</keyword>
<keyword evidence="3" id="KW-1185">Reference proteome</keyword>
<name>A0ABT8LDR9_9BACT</name>
<evidence type="ECO:0000313" key="2">
    <source>
        <dbReference type="EMBL" id="MDN5215923.1"/>
    </source>
</evidence>